<dbReference type="PANTHER" id="PTHR48111:SF22">
    <property type="entry name" value="REGULATOR OF RPOS"/>
    <property type="match status" value="1"/>
</dbReference>
<dbReference type="FunFam" id="1.10.10.10:FF:000005">
    <property type="entry name" value="Two-component system response regulator"/>
    <property type="match status" value="1"/>
</dbReference>
<dbReference type="GO" id="GO:0006355">
    <property type="term" value="P:regulation of DNA-templated transcription"/>
    <property type="evidence" value="ECO:0007669"/>
    <property type="project" value="InterPro"/>
</dbReference>
<evidence type="ECO:0000256" key="7">
    <source>
        <dbReference type="PROSITE-ProRule" id="PRU01091"/>
    </source>
</evidence>
<evidence type="ECO:0000256" key="5">
    <source>
        <dbReference type="ARBA" id="ARBA00023163"/>
    </source>
</evidence>
<dbReference type="GO" id="GO:0000156">
    <property type="term" value="F:phosphorelay response regulator activity"/>
    <property type="evidence" value="ECO:0007669"/>
    <property type="project" value="TreeGrafter"/>
</dbReference>
<evidence type="ECO:0000259" key="9">
    <source>
        <dbReference type="PROSITE" id="PS51755"/>
    </source>
</evidence>
<keyword evidence="1 6" id="KW-0597">Phosphoprotein</keyword>
<evidence type="ECO:0000256" key="3">
    <source>
        <dbReference type="ARBA" id="ARBA00023015"/>
    </source>
</evidence>
<sequence length="234" mass="26912">MPHILLIEDDDRLSKLIAKGFQEAEFEVTAAYDGNTGLKLALQTHFDLVVTDIVLPKKDGLEFCNEIKSLKPNLPVIMLTALGTTDDKLEGFDAGADDYLTKPFEMRELVARIKVLLKRFSQQPHQRVSVLTYEGIEMNLEQKTVSRDHTPIKLTPKEFNLLKFMMENSERVLSRSEIAEKVWETHFDTGTNFIDVYINYLRKKIDKDFETKLIHTKAGMGFILKKDYEKGIVQ</sequence>
<dbReference type="Gene3D" id="1.10.10.10">
    <property type="entry name" value="Winged helix-like DNA-binding domain superfamily/Winged helix DNA-binding domain"/>
    <property type="match status" value="1"/>
</dbReference>
<feature type="domain" description="OmpR/PhoB-type" evidence="9">
    <location>
        <begin position="128"/>
        <end position="226"/>
    </location>
</feature>
<keyword evidence="5" id="KW-0804">Transcription</keyword>
<dbReference type="PROSITE" id="PS50110">
    <property type="entry name" value="RESPONSE_REGULATORY"/>
    <property type="match status" value="1"/>
</dbReference>
<dbReference type="InterPro" id="IPR036388">
    <property type="entry name" value="WH-like_DNA-bd_sf"/>
</dbReference>
<proteinExistence type="predicted"/>
<dbReference type="CDD" id="cd00383">
    <property type="entry name" value="trans_reg_C"/>
    <property type="match status" value="1"/>
</dbReference>
<keyword evidence="4 7" id="KW-0238">DNA-binding</keyword>
<keyword evidence="3" id="KW-0805">Transcription regulation</keyword>
<evidence type="ECO:0000256" key="4">
    <source>
        <dbReference type="ARBA" id="ARBA00023125"/>
    </source>
</evidence>
<dbReference type="InterPro" id="IPR039420">
    <property type="entry name" value="WalR-like"/>
</dbReference>
<dbReference type="PROSITE" id="PS51755">
    <property type="entry name" value="OMPR_PHOB"/>
    <property type="match status" value="1"/>
</dbReference>
<dbReference type="GO" id="GO:0005829">
    <property type="term" value="C:cytosol"/>
    <property type="evidence" value="ECO:0007669"/>
    <property type="project" value="TreeGrafter"/>
</dbReference>
<dbReference type="GO" id="GO:0000976">
    <property type="term" value="F:transcription cis-regulatory region binding"/>
    <property type="evidence" value="ECO:0007669"/>
    <property type="project" value="TreeGrafter"/>
</dbReference>
<dbReference type="InterPro" id="IPR001789">
    <property type="entry name" value="Sig_transdc_resp-reg_receiver"/>
</dbReference>
<feature type="DNA-binding region" description="OmpR/PhoB-type" evidence="7">
    <location>
        <begin position="128"/>
        <end position="226"/>
    </location>
</feature>
<dbReference type="SMART" id="SM00862">
    <property type="entry name" value="Trans_reg_C"/>
    <property type="match status" value="1"/>
</dbReference>
<dbReference type="EMBL" id="CP035532">
    <property type="protein sequence ID" value="QBA20720.1"/>
    <property type="molecule type" value="Genomic_DNA"/>
</dbReference>
<feature type="domain" description="Response regulatory" evidence="8">
    <location>
        <begin position="3"/>
        <end position="117"/>
    </location>
</feature>
<dbReference type="SUPFAM" id="SSF52172">
    <property type="entry name" value="CheY-like"/>
    <property type="match status" value="1"/>
</dbReference>
<protein>
    <submittedName>
        <fullName evidence="10">Response regulator transcription factor</fullName>
    </submittedName>
</protein>
<dbReference type="GO" id="GO:0032993">
    <property type="term" value="C:protein-DNA complex"/>
    <property type="evidence" value="ECO:0007669"/>
    <property type="project" value="TreeGrafter"/>
</dbReference>
<dbReference type="Gene3D" id="3.40.50.2300">
    <property type="match status" value="1"/>
</dbReference>
<dbReference type="InterPro" id="IPR011006">
    <property type="entry name" value="CheY-like_superfamily"/>
</dbReference>
<dbReference type="PANTHER" id="PTHR48111">
    <property type="entry name" value="REGULATOR OF RPOS"/>
    <property type="match status" value="1"/>
</dbReference>
<dbReference type="AlphaFoldDB" id="A0A411DK33"/>
<feature type="modified residue" description="4-aspartylphosphate" evidence="6">
    <location>
        <position position="52"/>
    </location>
</feature>
<gene>
    <name evidence="10" type="ORF">EU348_05775</name>
</gene>
<evidence type="ECO:0000256" key="1">
    <source>
        <dbReference type="ARBA" id="ARBA00022553"/>
    </source>
</evidence>
<name>A0A411DK33_CHRID</name>
<evidence type="ECO:0000256" key="2">
    <source>
        <dbReference type="ARBA" id="ARBA00023012"/>
    </source>
</evidence>
<reference evidence="10" key="1">
    <citation type="submission" date="2019-01" db="EMBL/GenBank/DDBJ databases">
        <title>Whole Genome Sequencing for Putative Detection of Antimicrobial Resistance and Potential Virulence Factors in Chryseobacterium indologenes isolated from Nile Tilapia in Tanzania.</title>
        <authorList>
            <person name="Mwega E."/>
            <person name="Mutoloki S."/>
            <person name="Mugimba K."/>
            <person name="Colquhoun D."/>
            <person name="Mdegela R."/>
            <person name="Evensen O."/>
            <person name="Wasteson Y."/>
        </authorList>
    </citation>
    <scope>NUCLEOTIDE SEQUENCE [LARGE SCALE GENOMIC DNA]</scope>
    <source>
        <strain evidence="10">StR 01</strain>
    </source>
</reference>
<dbReference type="Pfam" id="PF00486">
    <property type="entry name" value="Trans_reg_C"/>
    <property type="match status" value="1"/>
</dbReference>
<organism evidence="10">
    <name type="scientific">Chryseobacterium indologenes</name>
    <name type="common">Flavobacterium indologenes</name>
    <dbReference type="NCBI Taxonomy" id="253"/>
    <lineage>
        <taxon>Bacteria</taxon>
        <taxon>Pseudomonadati</taxon>
        <taxon>Bacteroidota</taxon>
        <taxon>Flavobacteriia</taxon>
        <taxon>Flavobacteriales</taxon>
        <taxon>Weeksellaceae</taxon>
        <taxon>Chryseobacterium group</taxon>
        <taxon>Chryseobacterium</taxon>
    </lineage>
</organism>
<dbReference type="SMART" id="SM00448">
    <property type="entry name" value="REC"/>
    <property type="match status" value="1"/>
</dbReference>
<dbReference type="Pfam" id="PF00072">
    <property type="entry name" value="Response_reg"/>
    <property type="match status" value="1"/>
</dbReference>
<dbReference type="InterPro" id="IPR001867">
    <property type="entry name" value="OmpR/PhoB-type_DNA-bd"/>
</dbReference>
<dbReference type="Gene3D" id="6.10.250.690">
    <property type="match status" value="1"/>
</dbReference>
<keyword evidence="2" id="KW-0902">Two-component regulatory system</keyword>
<accession>A0A411DK33</accession>
<evidence type="ECO:0000256" key="6">
    <source>
        <dbReference type="PROSITE-ProRule" id="PRU00169"/>
    </source>
</evidence>
<evidence type="ECO:0000259" key="8">
    <source>
        <dbReference type="PROSITE" id="PS50110"/>
    </source>
</evidence>
<evidence type="ECO:0000313" key="10">
    <source>
        <dbReference type="EMBL" id="QBA20720.1"/>
    </source>
</evidence>